<keyword evidence="5" id="KW-0067">ATP-binding</keyword>
<keyword evidence="3" id="KW-0819">tRNA processing</keyword>
<dbReference type="InterPro" id="IPR011063">
    <property type="entry name" value="TilS/TtcA_N"/>
</dbReference>
<dbReference type="GO" id="GO:0008033">
    <property type="term" value="P:tRNA processing"/>
    <property type="evidence" value="ECO:0007669"/>
    <property type="project" value="UniProtKB-KW"/>
</dbReference>
<comment type="catalytic activity">
    <reaction evidence="6">
        <text>cytidine(34) in tRNA(Ile2) + L-lysine + ATP = lysidine(34) in tRNA(Ile2) + AMP + diphosphate + H(+)</text>
        <dbReference type="Rhea" id="RHEA:43744"/>
        <dbReference type="Rhea" id="RHEA-COMP:10625"/>
        <dbReference type="Rhea" id="RHEA-COMP:10670"/>
        <dbReference type="ChEBI" id="CHEBI:15378"/>
        <dbReference type="ChEBI" id="CHEBI:30616"/>
        <dbReference type="ChEBI" id="CHEBI:32551"/>
        <dbReference type="ChEBI" id="CHEBI:33019"/>
        <dbReference type="ChEBI" id="CHEBI:82748"/>
        <dbReference type="ChEBI" id="CHEBI:83665"/>
        <dbReference type="ChEBI" id="CHEBI:456215"/>
        <dbReference type="EC" id="6.3.4.19"/>
    </reaction>
</comment>
<dbReference type="Gene3D" id="3.40.50.620">
    <property type="entry name" value="HUPs"/>
    <property type="match status" value="1"/>
</dbReference>
<evidence type="ECO:0000256" key="2">
    <source>
        <dbReference type="ARBA" id="ARBA00022598"/>
    </source>
</evidence>
<dbReference type="EMBL" id="QGML01000640">
    <property type="protein sequence ID" value="TVY91125.1"/>
    <property type="molecule type" value="Genomic_DNA"/>
</dbReference>
<dbReference type="EC" id="6.3.4.19" evidence="1"/>
<dbReference type="AlphaFoldDB" id="A0A559MDT4"/>
<evidence type="ECO:0000256" key="3">
    <source>
        <dbReference type="ARBA" id="ARBA00022694"/>
    </source>
</evidence>
<protein>
    <recommendedName>
        <fullName evidence="1">tRNA(Ile)-lysidine synthetase</fullName>
        <ecNumber evidence="1">6.3.4.19</ecNumber>
    </recommendedName>
</protein>
<sequence>MGTANRIVNTLTSPSRPISVAEFVTALSKIWRPSESYSGSQSATFGLAISGGVDSMALAALCSQMHSSFSNTTNSLNLENHVSTLDFLRQVNFRAFVVDHGVRSGSAAEAQAVAKVLEKRGLKTSILKIEWPTSDKPAEMPNFESLARKYRYQIIGKACRDHGINSLFLAHHEDDQAETVIMRLINGHKRLGLVGIKPDSEIPECYGIHGVHESGGIPLKPWRGRKAPSQHKQDQPLQNLALIPQPIPETGGIRLYRPFLDFGKDRLIATCQTEGMEWFEDHTNLDPTLTPRNAIRHLYKSHTMPAALTKPALLKLSDRCRELASTQLQTAEWCLSQCSIKRFDTRSGVLNVQFNDMNDSAIPPLTDKKLVAANVLKRIIMLVTPQEHVQTSVLRSTLKRAFPELWPSEELDSEPRTFTVAGVQFKRLTDGAKCEWFISRQPHISTAMPLISFPPGKKSAWSDWTLYDGRYWIRMQHHCKVPLVLRPYRQQDHNMFKNSLPIKMRNPLHELLKDIAPVELRYTLPAISGPGDDGKAVVLALPTLNVGSRKGENLVKWELGVL</sequence>
<keyword evidence="4" id="KW-0547">Nucleotide-binding</keyword>
<dbReference type="GO" id="GO:0005524">
    <property type="term" value="F:ATP binding"/>
    <property type="evidence" value="ECO:0007669"/>
    <property type="project" value="UniProtKB-KW"/>
</dbReference>
<dbReference type="CDD" id="cd01992">
    <property type="entry name" value="TilS_N"/>
    <property type="match status" value="1"/>
</dbReference>
<dbReference type="HAMAP" id="MF_01161">
    <property type="entry name" value="tRNA_Ile_lys_synt"/>
    <property type="match status" value="1"/>
</dbReference>
<dbReference type="PANTHER" id="PTHR43033:SF1">
    <property type="entry name" value="TRNA(ILE)-LYSIDINE SYNTHASE-RELATED"/>
    <property type="match status" value="1"/>
</dbReference>
<dbReference type="Proteomes" id="UP000315522">
    <property type="component" value="Unassembled WGS sequence"/>
</dbReference>
<evidence type="ECO:0000259" key="7">
    <source>
        <dbReference type="Pfam" id="PF01171"/>
    </source>
</evidence>
<accession>A0A559MDT4</accession>
<keyword evidence="9" id="KW-1185">Reference proteome</keyword>
<dbReference type="Pfam" id="PF01171">
    <property type="entry name" value="ATP_bind_3"/>
    <property type="match status" value="1"/>
</dbReference>
<dbReference type="GO" id="GO:0032267">
    <property type="term" value="F:tRNA(Ile)-lysidine synthase activity"/>
    <property type="evidence" value="ECO:0007669"/>
    <property type="project" value="UniProtKB-EC"/>
</dbReference>
<evidence type="ECO:0000313" key="9">
    <source>
        <dbReference type="Proteomes" id="UP000315522"/>
    </source>
</evidence>
<proteinExistence type="inferred from homology"/>
<comment type="caution">
    <text evidence="8">The sequence shown here is derived from an EMBL/GenBank/DDBJ whole genome shotgun (WGS) entry which is preliminary data.</text>
</comment>
<evidence type="ECO:0000256" key="5">
    <source>
        <dbReference type="ARBA" id="ARBA00022840"/>
    </source>
</evidence>
<dbReference type="PANTHER" id="PTHR43033">
    <property type="entry name" value="TRNA(ILE)-LYSIDINE SYNTHASE-RELATED"/>
    <property type="match status" value="1"/>
</dbReference>
<evidence type="ECO:0000256" key="4">
    <source>
        <dbReference type="ARBA" id="ARBA00022741"/>
    </source>
</evidence>
<evidence type="ECO:0000313" key="8">
    <source>
        <dbReference type="EMBL" id="TVY91125.1"/>
    </source>
</evidence>
<dbReference type="SUPFAM" id="SSF52402">
    <property type="entry name" value="Adenine nucleotide alpha hydrolases-like"/>
    <property type="match status" value="1"/>
</dbReference>
<feature type="domain" description="tRNA(Ile)-lysidine/2-thiocytidine synthase N-terminal" evidence="7">
    <location>
        <begin position="46"/>
        <end position="297"/>
    </location>
</feature>
<dbReference type="InterPro" id="IPR012795">
    <property type="entry name" value="tRNA_Ile_lys_synt_N"/>
</dbReference>
<evidence type="ECO:0000256" key="6">
    <source>
        <dbReference type="ARBA" id="ARBA00048539"/>
    </source>
</evidence>
<keyword evidence="2" id="KW-0436">Ligase</keyword>
<dbReference type="NCBIfam" id="TIGR02432">
    <property type="entry name" value="lysidine_TilS_N"/>
    <property type="match status" value="1"/>
</dbReference>
<organism evidence="8 9">
    <name type="scientific">Lachnellula willkommii</name>
    <dbReference type="NCBI Taxonomy" id="215461"/>
    <lineage>
        <taxon>Eukaryota</taxon>
        <taxon>Fungi</taxon>
        <taxon>Dikarya</taxon>
        <taxon>Ascomycota</taxon>
        <taxon>Pezizomycotina</taxon>
        <taxon>Leotiomycetes</taxon>
        <taxon>Helotiales</taxon>
        <taxon>Lachnaceae</taxon>
        <taxon>Lachnellula</taxon>
    </lineage>
</organism>
<dbReference type="InterPro" id="IPR012094">
    <property type="entry name" value="tRNA_Ile_lys_synt"/>
</dbReference>
<evidence type="ECO:0000256" key="1">
    <source>
        <dbReference type="ARBA" id="ARBA00013267"/>
    </source>
</evidence>
<name>A0A559MDT4_9HELO</name>
<gene>
    <name evidence="8" type="ORF">LAWI1_G001431</name>
</gene>
<reference evidence="8 9" key="1">
    <citation type="submission" date="2018-05" db="EMBL/GenBank/DDBJ databases">
        <title>Genome sequencing and assembly of the regulated plant pathogen Lachnellula willkommii and related sister species for the development of diagnostic species identification markers.</title>
        <authorList>
            <person name="Giroux E."/>
            <person name="Bilodeau G."/>
        </authorList>
    </citation>
    <scope>NUCLEOTIDE SEQUENCE [LARGE SCALE GENOMIC DNA]</scope>
    <source>
        <strain evidence="8 9">CBS 172.35</strain>
    </source>
</reference>
<dbReference type="InterPro" id="IPR014729">
    <property type="entry name" value="Rossmann-like_a/b/a_fold"/>
</dbReference>